<dbReference type="InterPro" id="IPR029060">
    <property type="entry name" value="PIN-like_dom_sf"/>
</dbReference>
<evidence type="ECO:0000259" key="6">
    <source>
        <dbReference type="Pfam" id="PF01850"/>
    </source>
</evidence>
<keyword evidence="3 5" id="KW-0479">Metal-binding</keyword>
<dbReference type="EMBL" id="CP016616">
    <property type="protein sequence ID" value="ANY78758.1"/>
    <property type="molecule type" value="Genomic_DNA"/>
</dbReference>
<dbReference type="GO" id="GO:0000287">
    <property type="term" value="F:magnesium ion binding"/>
    <property type="evidence" value="ECO:0007669"/>
    <property type="project" value="UniProtKB-UniRule"/>
</dbReference>
<keyword evidence="4 5" id="KW-0378">Hydrolase</keyword>
<keyword evidence="5" id="KW-0800">Toxin</keyword>
<evidence type="ECO:0000256" key="5">
    <source>
        <dbReference type="HAMAP-Rule" id="MF_00265"/>
    </source>
</evidence>
<keyword evidence="5" id="KW-0460">Magnesium</keyword>
<dbReference type="InterPro" id="IPR022907">
    <property type="entry name" value="VapC_family"/>
</dbReference>
<name>A0A1B2EFK5_9HYPH</name>
<feature type="binding site" evidence="5">
    <location>
        <position position="86"/>
    </location>
    <ligand>
        <name>Mg(2+)</name>
        <dbReference type="ChEBI" id="CHEBI:18420"/>
    </ligand>
</feature>
<evidence type="ECO:0000256" key="1">
    <source>
        <dbReference type="ARBA" id="ARBA00022649"/>
    </source>
</evidence>
<evidence type="ECO:0000256" key="4">
    <source>
        <dbReference type="ARBA" id="ARBA00022801"/>
    </source>
</evidence>
<sequence length="122" mass="13370">MILVDTSVWIDHLKTGDDNLARLLEAGRVLMHPFVLGELALGSLRNRQTILELLGQLPRAEMATDQEVLSLIEAETLHGTGIGLIDAHLLASAKLTAGSSLWTRDKRLERLAARLHGSTELE</sequence>
<comment type="cofactor">
    <cofactor evidence="5">
        <name>Mg(2+)</name>
        <dbReference type="ChEBI" id="CHEBI:18420"/>
    </cofactor>
</comment>
<dbReference type="SUPFAM" id="SSF88723">
    <property type="entry name" value="PIN domain-like"/>
    <property type="match status" value="1"/>
</dbReference>
<gene>
    <name evidence="5" type="primary">vapC</name>
    <name evidence="7" type="ORF">BB934_11405</name>
</gene>
<feature type="domain" description="PIN" evidence="6">
    <location>
        <begin position="2"/>
        <end position="112"/>
    </location>
</feature>
<proteinExistence type="inferred from homology"/>
<evidence type="ECO:0000256" key="2">
    <source>
        <dbReference type="ARBA" id="ARBA00022722"/>
    </source>
</evidence>
<dbReference type="RefSeq" id="WP_099509757.1">
    <property type="nucleotide sequence ID" value="NZ_CP016616.1"/>
</dbReference>
<dbReference type="Gene3D" id="3.40.50.1010">
    <property type="entry name" value="5'-nuclease"/>
    <property type="match status" value="1"/>
</dbReference>
<reference evidence="7" key="1">
    <citation type="submission" date="2016-07" db="EMBL/GenBank/DDBJ databases">
        <title>Microvirga ossetica sp. nov. a new species of rhizobia isolated from root nodules of the legume species Vicia alpestris Steven originated from North Ossetia region in the Caucasus.</title>
        <authorList>
            <person name="Safronova V.I."/>
            <person name="Kuznetsova I.G."/>
            <person name="Sazanova A.L."/>
            <person name="Belimov A."/>
            <person name="Andronov E."/>
            <person name="Osledkin Y.S."/>
            <person name="Onishchuk O.P."/>
            <person name="Kurchak O.N."/>
            <person name="Shaposhnikov A.I."/>
            <person name="Willems A."/>
            <person name="Tikhonovich I.A."/>
        </authorList>
    </citation>
    <scope>NUCLEOTIDE SEQUENCE [LARGE SCALE GENOMIC DNA]</scope>
    <source>
        <strain evidence="7">V5/3M</strain>
    </source>
</reference>
<dbReference type="GO" id="GO:0016787">
    <property type="term" value="F:hydrolase activity"/>
    <property type="evidence" value="ECO:0007669"/>
    <property type="project" value="UniProtKB-KW"/>
</dbReference>
<dbReference type="AlphaFoldDB" id="A0A1B2EFK5"/>
<evidence type="ECO:0000313" key="7">
    <source>
        <dbReference type="EMBL" id="ANY78758.1"/>
    </source>
</evidence>
<dbReference type="GO" id="GO:0090729">
    <property type="term" value="F:toxin activity"/>
    <property type="evidence" value="ECO:0007669"/>
    <property type="project" value="UniProtKB-KW"/>
</dbReference>
<organism evidence="7">
    <name type="scientific">Microvirga ossetica</name>
    <dbReference type="NCBI Taxonomy" id="1882682"/>
    <lineage>
        <taxon>Bacteria</taxon>
        <taxon>Pseudomonadati</taxon>
        <taxon>Pseudomonadota</taxon>
        <taxon>Alphaproteobacteria</taxon>
        <taxon>Hyphomicrobiales</taxon>
        <taxon>Methylobacteriaceae</taxon>
        <taxon>Microvirga</taxon>
    </lineage>
</organism>
<dbReference type="OrthoDB" id="329172at2"/>
<dbReference type="HAMAP" id="MF_00265">
    <property type="entry name" value="VapC_Nob1"/>
    <property type="match status" value="1"/>
</dbReference>
<dbReference type="KEGG" id="moc:BB934_11405"/>
<keyword evidence="1 5" id="KW-1277">Toxin-antitoxin system</keyword>
<dbReference type="InterPro" id="IPR002716">
    <property type="entry name" value="PIN_dom"/>
</dbReference>
<dbReference type="GO" id="GO:0004540">
    <property type="term" value="F:RNA nuclease activity"/>
    <property type="evidence" value="ECO:0007669"/>
    <property type="project" value="InterPro"/>
</dbReference>
<comment type="similarity">
    <text evidence="5">Belongs to the PINc/VapC protein family.</text>
</comment>
<feature type="binding site" evidence="5">
    <location>
        <position position="5"/>
    </location>
    <ligand>
        <name>Mg(2+)</name>
        <dbReference type="ChEBI" id="CHEBI:18420"/>
    </ligand>
</feature>
<protein>
    <recommendedName>
        <fullName evidence="5">Ribonuclease VapC</fullName>
        <shortName evidence="5">RNase VapC</shortName>
        <ecNumber evidence="5">3.1.-.-</ecNumber>
    </recommendedName>
    <alternativeName>
        <fullName evidence="5">Toxin VapC</fullName>
    </alternativeName>
</protein>
<comment type="function">
    <text evidence="5">Toxic component of a toxin-antitoxin (TA) system. An RNase.</text>
</comment>
<dbReference type="EC" id="3.1.-.-" evidence="5"/>
<keyword evidence="2 5" id="KW-0540">Nuclease</keyword>
<accession>A0A1B2EFK5</accession>
<evidence type="ECO:0000256" key="3">
    <source>
        <dbReference type="ARBA" id="ARBA00022723"/>
    </source>
</evidence>
<dbReference type="Pfam" id="PF01850">
    <property type="entry name" value="PIN"/>
    <property type="match status" value="1"/>
</dbReference>
<dbReference type="CDD" id="cd09854">
    <property type="entry name" value="PIN_VapC-like"/>
    <property type="match status" value="1"/>
</dbReference>